<feature type="region of interest" description="Disordered" evidence="8">
    <location>
        <begin position="1442"/>
        <end position="1474"/>
    </location>
</feature>
<dbReference type="InterPro" id="IPR016035">
    <property type="entry name" value="Acyl_Trfase/lysoPLipase"/>
</dbReference>
<evidence type="ECO:0000256" key="4">
    <source>
        <dbReference type="ARBA" id="ARBA00022832"/>
    </source>
</evidence>
<dbReference type="PANTHER" id="PTHR43074:SF1">
    <property type="entry name" value="BETA-KETOACYL SYNTHASE FAMILY PROTEIN-RELATED"/>
    <property type="match status" value="1"/>
</dbReference>
<evidence type="ECO:0000256" key="7">
    <source>
        <dbReference type="ARBA" id="ARBA00023239"/>
    </source>
</evidence>
<dbReference type="Pfam" id="PF07977">
    <property type="entry name" value="FabA"/>
    <property type="match status" value="2"/>
</dbReference>
<dbReference type="CDD" id="cd00833">
    <property type="entry name" value="PKS"/>
    <property type="match status" value="1"/>
</dbReference>
<dbReference type="Pfam" id="PF00698">
    <property type="entry name" value="Acyl_transf_1"/>
    <property type="match status" value="1"/>
</dbReference>
<dbReference type="SUPFAM" id="SSF53901">
    <property type="entry name" value="Thiolase-like"/>
    <property type="match status" value="3"/>
</dbReference>
<dbReference type="CDD" id="cd01287">
    <property type="entry name" value="FabA"/>
    <property type="match status" value="1"/>
</dbReference>
<comment type="caution">
    <text evidence="10">The sequence shown here is derived from an EMBL/GenBank/DDBJ whole genome shotgun (WGS) entry which is preliminary data.</text>
</comment>
<dbReference type="InterPro" id="IPR001227">
    <property type="entry name" value="Ac_transferase_dom_sf"/>
</dbReference>
<evidence type="ECO:0000313" key="11">
    <source>
        <dbReference type="Proteomes" id="UP001181313"/>
    </source>
</evidence>
<dbReference type="Gene3D" id="3.30.70.3290">
    <property type="match status" value="1"/>
</dbReference>
<proteinExistence type="inferred from homology"/>
<dbReference type="InterPro" id="IPR052568">
    <property type="entry name" value="PKS-FAS_Synthase"/>
</dbReference>
<feature type="region of interest" description="Disordered" evidence="8">
    <location>
        <begin position="453"/>
        <end position="481"/>
    </location>
</feature>
<dbReference type="InterPro" id="IPR029069">
    <property type="entry name" value="HotDog_dom_sf"/>
</dbReference>
<dbReference type="Gene3D" id="3.40.366.10">
    <property type="entry name" value="Malonyl-Coenzyme A Acyl Carrier Protein, domain 2"/>
    <property type="match status" value="1"/>
</dbReference>
<dbReference type="Gene3D" id="3.40.47.10">
    <property type="match status" value="2"/>
</dbReference>
<name>A0ABU3I5H1_9ACTN</name>
<comment type="pathway">
    <text evidence="1">Lipid metabolism; fatty acid biosynthesis.</text>
</comment>
<gene>
    <name evidence="10" type="ORF">ROS62_26340</name>
</gene>
<keyword evidence="7" id="KW-0456">Lyase</keyword>
<feature type="compositionally biased region" description="Low complexity" evidence="8">
    <location>
        <begin position="1464"/>
        <end position="1474"/>
    </location>
</feature>
<comment type="similarity">
    <text evidence="2">Belongs to the thioester dehydratase family. FabA subfamily.</text>
</comment>
<dbReference type="Pfam" id="PF00109">
    <property type="entry name" value="ketoacyl-synt"/>
    <property type="match status" value="2"/>
</dbReference>
<keyword evidence="4" id="KW-0276">Fatty acid metabolism</keyword>
<dbReference type="SUPFAM" id="SSF52151">
    <property type="entry name" value="FabD/lysophospholipase-like"/>
    <property type="match status" value="1"/>
</dbReference>
<dbReference type="SUPFAM" id="SSF54637">
    <property type="entry name" value="Thioesterase/thiol ester dehydrase-isomerase"/>
    <property type="match status" value="4"/>
</dbReference>
<dbReference type="SMART" id="SM00825">
    <property type="entry name" value="PKS_KS"/>
    <property type="match status" value="1"/>
</dbReference>
<dbReference type="PANTHER" id="PTHR43074">
    <property type="entry name" value="OMEGA-3 POLYUNSATURATED FATTY ACID SYNTHASE PFAB-RELATED"/>
    <property type="match status" value="1"/>
</dbReference>
<evidence type="ECO:0000313" key="10">
    <source>
        <dbReference type="EMBL" id="MDT3728205.1"/>
    </source>
</evidence>
<dbReference type="InterPro" id="IPR016039">
    <property type="entry name" value="Thiolase-like"/>
</dbReference>
<dbReference type="InterPro" id="IPR020841">
    <property type="entry name" value="PKS_Beta-ketoAc_synthase_dom"/>
</dbReference>
<feature type="domain" description="Ketosynthase family 3 (KS3)" evidence="9">
    <location>
        <begin position="12"/>
        <end position="454"/>
    </location>
</feature>
<organism evidence="10 11">
    <name type="scientific">Streptomyces althioticus subsp. attaecolombicae</name>
    <dbReference type="NCBI Taxonomy" id="3075534"/>
    <lineage>
        <taxon>Bacteria</taxon>
        <taxon>Bacillati</taxon>
        <taxon>Actinomycetota</taxon>
        <taxon>Actinomycetes</taxon>
        <taxon>Kitasatosporales</taxon>
        <taxon>Streptomycetaceae</taxon>
        <taxon>Streptomyces</taxon>
        <taxon>Streptomyces althioticus group</taxon>
    </lineage>
</organism>
<evidence type="ECO:0000256" key="5">
    <source>
        <dbReference type="ARBA" id="ARBA00023098"/>
    </source>
</evidence>
<evidence type="ECO:0000256" key="2">
    <source>
        <dbReference type="ARBA" id="ARBA00006714"/>
    </source>
</evidence>
<feature type="region of interest" description="Disordered" evidence="8">
    <location>
        <begin position="1569"/>
        <end position="1611"/>
    </location>
</feature>
<dbReference type="InterPro" id="IPR013114">
    <property type="entry name" value="FabA_FabZ"/>
</dbReference>
<dbReference type="InterPro" id="IPR014031">
    <property type="entry name" value="Ketoacyl_synth_C"/>
</dbReference>
<dbReference type="EMBL" id="JAVSGH010000046">
    <property type="protein sequence ID" value="MDT3728205.1"/>
    <property type="molecule type" value="Genomic_DNA"/>
</dbReference>
<keyword evidence="6" id="KW-0275">Fatty acid biosynthesis</keyword>
<feature type="compositionally biased region" description="Pro residues" evidence="8">
    <location>
        <begin position="1579"/>
        <end position="1597"/>
    </location>
</feature>
<evidence type="ECO:0000256" key="1">
    <source>
        <dbReference type="ARBA" id="ARBA00005194"/>
    </source>
</evidence>
<keyword evidence="11" id="KW-1185">Reference proteome</keyword>
<keyword evidence="5" id="KW-0443">Lipid metabolism</keyword>
<protein>
    <submittedName>
        <fullName evidence="10">Beta-ketoacyl synthase N-terminal-like domain-containing protein</fullName>
    </submittedName>
</protein>
<dbReference type="Gene3D" id="3.10.129.10">
    <property type="entry name" value="Hotdog Thioesterase"/>
    <property type="match status" value="4"/>
</dbReference>
<sequence length="2413" mass="254769">MSSTLRGAGRRDEPVAIVGMACLLPGAHTPDEFWEALLAGEDHRTEGGREVFGTGPSVPGGWGDADHRVTATRGGFVHEPPIDLTGLNVPAGELAALDRVVLWSLHTVRRALADAGLDGPGGLARTGLVLGNYSFPTEASVGLCTPPVRRAVTEGLARAGLPVPPAAAGEPEPAAENLWPFGQPATVTARALGLGGPRLALDAACSSALYAMALARDYLATGAADVMVAGAVCAPDPLLIHLSFSDLRAYPDNGVSQPFDGRSSGIVTGQGAGVLVLKRLSDALRDGDRVHAVLESVGLTNDGAGRHLLSPNLRGQLGAYRQAYTHVDPASVDYIECHATGTPLGDATELRGLAEYFGSVGAEVPLLGSVKGNVGHLLTVAGFTSVLKTVLALRHGVVPATPGVLSPLRPKGAEAVAERLVRKTRPWPERDGPRRAAVSAFGFGGTNAHAVLTGPREPSGSSPAVGAKPGEESGAAAARPVRQPRLAVVGLGTRLGPLTGTGELARAARSGRPALTGRPANRWYGAEQVPGGPLAGTVAEGADPAGGYVDAVDVRPRTYRIPPNELAQANPQHLALFEAAEQALADAGLDAPPPGVKADELPGSRVGVVVAMEMEPRTHTHRARFDIGAHVRAECARAGVTLDAERLDRLEEAVRGAVHDPIGANEVLSYIGNVMASRISSSRNLTGPSFTLAADGTAAVRALEVARLLLLDPTVDAVLVGAVDLAAGAENTRARARIATARGEEMPVLGDGAAAVVVTREDAVRGRRVYATVDALAVHAARDRADAVAGAARQALSAAEAGPADVAYLELSGTVADARREEAAALAEVYRAGEGDDPYGCALGGTTALVGDTGRAAPLASLVSAVLAVHHAEFPAAPEGLLDASAPGLEGSRFTLLGDPQPWLPERRGGRRTAAVSVLGDDGPHGASAAHLVVRGTAPEAAGAPGVSWADGPGVWILPFSAADGPALASAAAALRAQLARRGAEAVVREAAHLPRTGRLTAVAVAADEARLDAELAAAERDLPSVADGGGEWSTPSGSFCTARPVGPEGRVAFVYPGAFATYPGAGRDLFRLFPGLRAAFEREADRPAERLKHRSLFPRARGPVDRRAMMRHEAELIEDIPVMLAAGTNFAVEQTRLLRDVLGVAPHGAFGYSLGESSMLFATGVWAEAARDDAALAATPLFRDRLRGRKEQVRKAWSLPANTPDAQVWTTRVLLAGADRVRAAMTGLDRVFLTHVNTPRETVVAGDPGQVRELVERVGCQAAKAPANHVMHCPVVDPALPGLAALNDYPLAGDAPSLELLSAYDYDTVPVTDRAELAGRIAHTLRSTIDFARLTTTAHERGYRYFVEVGPGATCTRWITETLGGRPHLAVSVDRRGAAGAAALAQALARLVAHGLDVDLGVLFPAPRTAAAPGPVLQVACGGEATVERVARAAAPLLAPTTPADPTEVTAVMSPAPPPSAAPPQEAAAGPAPVSEGIVVEGTPFLHLPDAAHMPAPAGTGAHRAAPAATGIRAPLPPGAHQAAPAATGVRASLPGPVSPLQAIAASVAHAHRAALRAQHAVLDASLRTLTPSGPGLPGGPAPSPPPAGPPKPQAPAPATEPDGDSGRPVVWDEQDLLEFAQGRVAPVFGPAFAEVDTYPRRCRLPEPPYHFVTRVTHVKGETGVFEPSEITTEYDIPVGAWYSVDGLVPCAVTIEAGQCDMLLISYLGIDFRTRGERVYRLLDSRLVFHGPLPREGQTLRYDIRIDRFVWNGDSLLFFFNYRCYADGELILELLDACAGFFTPAELEDSLGVVETAADRARRAAMTPAWFKPLARTDVTSLNGADLALLAAGRPGEVFGPRWDQRADGANRSLRLPGEMLRMIDEITSVDRLGGPRGLGRLSAVKRLDPDGWYFRCHFTGDPVLAGSLIAEGGVQLLQVYAMYLGMHLVLPDGEFQSVPGLETEVKVRGQITPDMRQVRYEVDVIELTMLPRPTVIADITVYDGDKPIVSMRNFGVRVQEKPGTPYRPEIGGVPAFLGRRNEHGEAAFINELHLAHAAKGDLGTAMGTEFDIYTGRRAPYIPNGDFRFVDRIMRLEGTRGDLSPGSTMATEYDSPPEAWYYTDNGPAGMPNCVVMETSLQAAILLGYYLGATLAKPEEELSIRNLDGRALFVKDLDLRGRTIRHESQLLSSQAVPGATLQNFRYRLLADDEVFYEGESLFGYFTEQALSHQAGLDSGQYVPPWLESARERLEESAVRRLPVRSDDRWFTPAAGSGLRLGDGHLRLLDEVTLVDAGGEHGKGYVHGHRRIDPDDWYFSCHFHRDPVMPGSLGVEAVLQGLQALVIESALADGMGPVRFTVPRDIPMSWKYRGQILREDHEMTFDAHIKDVRRTDSRLTVIADVSVWKPGLRIYELTDIAIDVVPDTSDEEDQ</sequence>
<dbReference type="RefSeq" id="WP_337675179.1">
    <property type="nucleotide sequence ID" value="NZ_JAVSGH010000046.1"/>
</dbReference>
<dbReference type="InterPro" id="IPR014030">
    <property type="entry name" value="Ketoacyl_synth_N"/>
</dbReference>
<accession>A0ABU3I5H1</accession>
<evidence type="ECO:0000256" key="6">
    <source>
        <dbReference type="ARBA" id="ARBA00023160"/>
    </source>
</evidence>
<evidence type="ECO:0000259" key="9">
    <source>
        <dbReference type="PROSITE" id="PS52004"/>
    </source>
</evidence>
<evidence type="ECO:0000256" key="8">
    <source>
        <dbReference type="SAM" id="MobiDB-lite"/>
    </source>
</evidence>
<evidence type="ECO:0000256" key="3">
    <source>
        <dbReference type="ARBA" id="ARBA00022516"/>
    </source>
</evidence>
<feature type="domain" description="Ketosynthase family 3 (KS3)" evidence="9">
    <location>
        <begin position="483"/>
        <end position="932"/>
    </location>
</feature>
<keyword evidence="3" id="KW-0444">Lipid biosynthesis</keyword>
<dbReference type="InterPro" id="IPR010083">
    <property type="entry name" value="FabA"/>
</dbReference>
<dbReference type="InterPro" id="IPR014043">
    <property type="entry name" value="Acyl_transferase_dom"/>
</dbReference>
<dbReference type="PROSITE" id="PS52004">
    <property type="entry name" value="KS3_2"/>
    <property type="match status" value="2"/>
</dbReference>
<dbReference type="SMART" id="SM00827">
    <property type="entry name" value="PKS_AT"/>
    <property type="match status" value="1"/>
</dbReference>
<dbReference type="Proteomes" id="UP001181313">
    <property type="component" value="Unassembled WGS sequence"/>
</dbReference>
<reference evidence="10" key="1">
    <citation type="submission" date="2024-05" db="EMBL/GenBank/DDBJ databases">
        <title>30 novel species of actinomycetes from the DSMZ collection.</title>
        <authorList>
            <person name="Nouioui I."/>
        </authorList>
    </citation>
    <scope>NUCLEOTIDE SEQUENCE</scope>
    <source>
        <strain evidence="10">DSM 41972</strain>
    </source>
</reference>
<dbReference type="Pfam" id="PF02801">
    <property type="entry name" value="Ketoacyl-synt_C"/>
    <property type="match status" value="2"/>
</dbReference>